<gene>
    <name evidence="3" type="ORF">ACG0Z3_07435</name>
</gene>
<organism evidence="3 4">
    <name type="scientific">Pelomonas margarita</name>
    <dbReference type="NCBI Taxonomy" id="3299031"/>
    <lineage>
        <taxon>Bacteria</taxon>
        <taxon>Pseudomonadati</taxon>
        <taxon>Pseudomonadota</taxon>
        <taxon>Betaproteobacteria</taxon>
        <taxon>Burkholderiales</taxon>
        <taxon>Sphaerotilaceae</taxon>
        <taxon>Roseateles</taxon>
    </lineage>
</organism>
<name>A0ABW7FFY6_9BURK</name>
<evidence type="ECO:0000259" key="1">
    <source>
        <dbReference type="Pfam" id="PF25678"/>
    </source>
</evidence>
<evidence type="ECO:0000313" key="3">
    <source>
        <dbReference type="EMBL" id="MFG6440512.1"/>
    </source>
</evidence>
<reference evidence="3 4" key="1">
    <citation type="submission" date="2024-08" db="EMBL/GenBank/DDBJ databases">
        <authorList>
            <person name="Lu H."/>
        </authorList>
    </citation>
    <scope>NUCLEOTIDE SEQUENCE [LARGE SCALE GENOMIC DNA]</scope>
    <source>
        <strain evidence="3 4">LKC17W</strain>
    </source>
</reference>
<dbReference type="InterPro" id="IPR057706">
    <property type="entry name" value="DUF7946"/>
</dbReference>
<dbReference type="InterPro" id="IPR057707">
    <property type="entry name" value="DUF7947"/>
</dbReference>
<feature type="domain" description="DUF7947" evidence="2">
    <location>
        <begin position="207"/>
        <end position="290"/>
    </location>
</feature>
<feature type="domain" description="DUF7946" evidence="1">
    <location>
        <begin position="6"/>
        <end position="195"/>
    </location>
</feature>
<sequence length="296" mass="32692">MSTVKFTVSYSGAESEDHQIDLYDAAQALMGFQRSLALTAHLLLNQEIITQAPSLKGARILASPSEEGSWKLTAVVLMTGTGIYNAMTAQANSPLGHLMYSLYDYVISESLGFHVDYNKSLGVLYEEARKKNPQLVPVREAQADSLIEKCAHAIVEIHRPIVKTKTATNCKITADYGKGSRPLQIELDEETFSYIHESFRSPVPNLFEGRITSYNTNTFKGRIYVPALERPIAFNLEPQAQSKGSLQIIATSLFHNALKQYFEKGCTVYVVAFLNTSKAGALKSLTITKVSDKPFA</sequence>
<dbReference type="EMBL" id="JBIGHW010000003">
    <property type="protein sequence ID" value="MFG6440512.1"/>
    <property type="molecule type" value="Genomic_DNA"/>
</dbReference>
<evidence type="ECO:0000259" key="2">
    <source>
        <dbReference type="Pfam" id="PF25679"/>
    </source>
</evidence>
<comment type="caution">
    <text evidence="3">The sequence shown here is derived from an EMBL/GenBank/DDBJ whole genome shotgun (WGS) entry which is preliminary data.</text>
</comment>
<proteinExistence type="predicted"/>
<dbReference type="Proteomes" id="UP001606301">
    <property type="component" value="Unassembled WGS sequence"/>
</dbReference>
<protein>
    <submittedName>
        <fullName evidence="3">Uncharacterized protein</fullName>
    </submittedName>
</protein>
<evidence type="ECO:0000313" key="4">
    <source>
        <dbReference type="Proteomes" id="UP001606301"/>
    </source>
</evidence>
<dbReference type="RefSeq" id="WP_394396647.1">
    <property type="nucleotide sequence ID" value="NZ_JBIGHW010000003.1"/>
</dbReference>
<keyword evidence="4" id="KW-1185">Reference proteome</keyword>
<dbReference type="Pfam" id="PF25679">
    <property type="entry name" value="DUF7947"/>
    <property type="match status" value="1"/>
</dbReference>
<accession>A0ABW7FFY6</accession>
<dbReference type="Pfam" id="PF25678">
    <property type="entry name" value="DUF7946"/>
    <property type="match status" value="1"/>
</dbReference>